<proteinExistence type="predicted"/>
<dbReference type="PROSITE" id="PS00477">
    <property type="entry name" value="ALPHA_2_MACROGLOBULIN"/>
    <property type="match status" value="1"/>
</dbReference>
<protein>
    <recommendedName>
        <fullName evidence="2">Alpha-macroglobulin-like TED domain-containing protein</fullName>
    </recommendedName>
</protein>
<dbReference type="SMART" id="SM01419">
    <property type="entry name" value="Thiol-ester_cl"/>
    <property type="match status" value="1"/>
</dbReference>
<dbReference type="SUPFAM" id="SSF48239">
    <property type="entry name" value="Terpenoid cyclases/Protein prenyltransferases"/>
    <property type="match status" value="1"/>
</dbReference>
<evidence type="ECO:0000259" key="2">
    <source>
        <dbReference type="Pfam" id="PF07678"/>
    </source>
</evidence>
<feature type="domain" description="Alpha-macroglobulin-like TED" evidence="2">
    <location>
        <begin position="1"/>
        <end position="310"/>
    </location>
</feature>
<name>A0A3P6QUC9_DIBLA</name>
<organism evidence="3 4">
    <name type="scientific">Dibothriocephalus latus</name>
    <name type="common">Fish tapeworm</name>
    <name type="synonym">Diphyllobothrium latum</name>
    <dbReference type="NCBI Taxonomy" id="60516"/>
    <lineage>
        <taxon>Eukaryota</taxon>
        <taxon>Metazoa</taxon>
        <taxon>Spiralia</taxon>
        <taxon>Lophotrochozoa</taxon>
        <taxon>Platyhelminthes</taxon>
        <taxon>Cestoda</taxon>
        <taxon>Eucestoda</taxon>
        <taxon>Diphyllobothriidea</taxon>
        <taxon>Diphyllobothriidae</taxon>
        <taxon>Dibothriocephalus</taxon>
    </lineage>
</organism>
<dbReference type="PANTHER" id="PTHR11412:SF171">
    <property type="entry name" value="PREGNANCY ZONE PROTEIN-LIKE PROTEIN"/>
    <property type="match status" value="1"/>
</dbReference>
<keyword evidence="4" id="KW-1185">Reference proteome</keyword>
<dbReference type="InterPro" id="IPR047565">
    <property type="entry name" value="Alpha-macroglob_thiol-ester_cl"/>
</dbReference>
<dbReference type="InterPro" id="IPR050473">
    <property type="entry name" value="A2M/Complement_sys"/>
</dbReference>
<evidence type="ECO:0000256" key="1">
    <source>
        <dbReference type="ARBA" id="ARBA00023157"/>
    </source>
</evidence>
<dbReference type="Gene3D" id="1.50.10.20">
    <property type="match status" value="1"/>
</dbReference>
<dbReference type="Proteomes" id="UP000281553">
    <property type="component" value="Unassembled WGS sequence"/>
</dbReference>
<dbReference type="AlphaFoldDB" id="A0A3P6QUC9"/>
<gene>
    <name evidence="3" type="ORF">DILT_LOCUS2005</name>
</gene>
<dbReference type="EMBL" id="UYRU01018885">
    <property type="protein sequence ID" value="VDK54022.1"/>
    <property type="molecule type" value="Genomic_DNA"/>
</dbReference>
<dbReference type="PANTHER" id="PTHR11412">
    <property type="entry name" value="MACROGLOBULIN / COMPLEMENT"/>
    <property type="match status" value="1"/>
</dbReference>
<dbReference type="InterPro" id="IPR008930">
    <property type="entry name" value="Terpenoid_cyclase/PrenylTrfase"/>
</dbReference>
<accession>A0A3P6QUC9</accession>
<keyword evidence="1" id="KW-1015">Disulfide bond</keyword>
<sequence length="334" mass="37397">MPTGCGEQTMVRVAPSVYAFKYLIAAADLQEPEIKQLAQTAINNIVSVFSRQLNYRLRDGSFSVFGSRPGSTWLTAFVFGVFSEAEQLLQNEALQNLENVNINLDPALYTAFEFLQQKQHANGCFVEYGYFFQPDLQAFDSSPRSSSLKDLMLTSYVLSALLEAPVRLKETNSQSYANVTDSASRCLLNTVDSFNISQIPSKALVKVAYTLRRPSEQPGYSETRELVYRELINRASERDSLRGTLRWWQDNKRTSPASKVEMTAYAYLALTEYQPVSQLRPIIRWLLTQQNERGGFYSPQDTVIALRALAHAAAQPHLSTGGKAHAQVTASILP</sequence>
<dbReference type="InterPro" id="IPR011626">
    <property type="entry name" value="Alpha-macroglobulin_TED"/>
</dbReference>
<dbReference type="InterPro" id="IPR019742">
    <property type="entry name" value="MacrogloblnA2_CS"/>
</dbReference>
<dbReference type="GO" id="GO:0005615">
    <property type="term" value="C:extracellular space"/>
    <property type="evidence" value="ECO:0007669"/>
    <property type="project" value="InterPro"/>
</dbReference>
<evidence type="ECO:0000313" key="4">
    <source>
        <dbReference type="Proteomes" id="UP000281553"/>
    </source>
</evidence>
<dbReference type="OrthoDB" id="9998011at2759"/>
<feature type="non-terminal residue" evidence="3">
    <location>
        <position position="334"/>
    </location>
</feature>
<dbReference type="Pfam" id="PF07678">
    <property type="entry name" value="TED_complement"/>
    <property type="match status" value="1"/>
</dbReference>
<reference evidence="3 4" key="1">
    <citation type="submission" date="2018-11" db="EMBL/GenBank/DDBJ databases">
        <authorList>
            <consortium name="Pathogen Informatics"/>
        </authorList>
    </citation>
    <scope>NUCLEOTIDE SEQUENCE [LARGE SCALE GENOMIC DNA]</scope>
</reference>
<evidence type="ECO:0000313" key="3">
    <source>
        <dbReference type="EMBL" id="VDK54022.1"/>
    </source>
</evidence>